<protein>
    <submittedName>
        <fullName evidence="1">Uncharacterized protein</fullName>
    </submittedName>
</protein>
<comment type="caution">
    <text evidence="1">The sequence shown here is derived from an EMBL/GenBank/DDBJ whole genome shotgun (WGS) entry which is preliminary data.</text>
</comment>
<name>A0A2S9YWY7_9BACT</name>
<evidence type="ECO:0000313" key="1">
    <source>
        <dbReference type="EMBL" id="PRQ09608.1"/>
    </source>
</evidence>
<gene>
    <name evidence="1" type="ORF">ENSA7_06670</name>
</gene>
<sequence length="168" mass="18788">MDSARRLGTVAPVAIPELFTSESLYTPDQWFVHDIVETGERHMVGICDTSELASHPLVVAQRSWPGQPKHVPGAIMVQITGTLGNIHAVTVLNLRMTDGWVGFGTNILDARFRGLGRIGPPLRCELKVEELRELKGQLFVTYEFRFGQEGRAIYKSRQRASWSRVQAS</sequence>
<accession>A0A2S9YWY7</accession>
<dbReference type="Proteomes" id="UP000238823">
    <property type="component" value="Unassembled WGS sequence"/>
</dbReference>
<proteinExistence type="predicted"/>
<organism evidence="1 2">
    <name type="scientific">Enhygromyxa salina</name>
    <dbReference type="NCBI Taxonomy" id="215803"/>
    <lineage>
        <taxon>Bacteria</taxon>
        <taxon>Pseudomonadati</taxon>
        <taxon>Myxococcota</taxon>
        <taxon>Polyangia</taxon>
        <taxon>Nannocystales</taxon>
        <taxon>Nannocystaceae</taxon>
        <taxon>Enhygromyxa</taxon>
    </lineage>
</organism>
<reference evidence="1 2" key="1">
    <citation type="submission" date="2018-03" db="EMBL/GenBank/DDBJ databases">
        <title>Draft Genome Sequences of the Obligatory Marine Myxobacteria Enhygromyxa salina SWB007.</title>
        <authorList>
            <person name="Poehlein A."/>
            <person name="Moghaddam J.A."/>
            <person name="Harms H."/>
            <person name="Alanjari M."/>
            <person name="Koenig G.M."/>
            <person name="Daniel R."/>
            <person name="Schaeberle T.F."/>
        </authorList>
    </citation>
    <scope>NUCLEOTIDE SEQUENCE [LARGE SCALE GENOMIC DNA]</scope>
    <source>
        <strain evidence="1 2">SWB007</strain>
    </source>
</reference>
<dbReference type="EMBL" id="PVNL01000015">
    <property type="protein sequence ID" value="PRQ09608.1"/>
    <property type="molecule type" value="Genomic_DNA"/>
</dbReference>
<dbReference type="AlphaFoldDB" id="A0A2S9YWY7"/>
<evidence type="ECO:0000313" key="2">
    <source>
        <dbReference type="Proteomes" id="UP000238823"/>
    </source>
</evidence>